<feature type="transmembrane region" description="Helical" evidence="1">
    <location>
        <begin position="59"/>
        <end position="82"/>
    </location>
</feature>
<keyword evidence="1" id="KW-0472">Membrane</keyword>
<sequence length="110" mass="11491">MLVPSASASLGLGMDICAGPGCSLGCTADTRTGRSAQCATRVADAMRKRKKKEFGDARALWTFVTFVPHFFLLAMTIVSSGAPIGIPEMPRKKVIASCERVGTSSSGPTP</sequence>
<dbReference type="Proteomes" id="UP000289738">
    <property type="component" value="Chromosome B03"/>
</dbReference>
<protein>
    <submittedName>
        <fullName evidence="2">Uncharacterized protein</fullName>
    </submittedName>
</protein>
<reference evidence="2 3" key="1">
    <citation type="submission" date="2019-01" db="EMBL/GenBank/DDBJ databases">
        <title>Sequencing of cultivated peanut Arachis hypogaea provides insights into genome evolution and oil improvement.</title>
        <authorList>
            <person name="Chen X."/>
        </authorList>
    </citation>
    <scope>NUCLEOTIDE SEQUENCE [LARGE SCALE GENOMIC DNA]</scope>
    <source>
        <strain evidence="3">cv. Fuhuasheng</strain>
        <tissue evidence="2">Leaves</tissue>
    </source>
</reference>
<evidence type="ECO:0000313" key="2">
    <source>
        <dbReference type="EMBL" id="RYR18880.1"/>
    </source>
</evidence>
<keyword evidence="1" id="KW-0812">Transmembrane</keyword>
<dbReference type="EMBL" id="SDMP01000013">
    <property type="protein sequence ID" value="RYR18880.1"/>
    <property type="molecule type" value="Genomic_DNA"/>
</dbReference>
<evidence type="ECO:0000313" key="3">
    <source>
        <dbReference type="Proteomes" id="UP000289738"/>
    </source>
</evidence>
<accession>A0A444ZXC8</accession>
<gene>
    <name evidence="2" type="ORF">Ahy_B03g063492</name>
</gene>
<keyword evidence="1" id="KW-1133">Transmembrane helix</keyword>
<dbReference type="AlphaFoldDB" id="A0A444ZXC8"/>
<comment type="caution">
    <text evidence="2">The sequence shown here is derived from an EMBL/GenBank/DDBJ whole genome shotgun (WGS) entry which is preliminary data.</text>
</comment>
<evidence type="ECO:0000256" key="1">
    <source>
        <dbReference type="SAM" id="Phobius"/>
    </source>
</evidence>
<organism evidence="2 3">
    <name type="scientific">Arachis hypogaea</name>
    <name type="common">Peanut</name>
    <dbReference type="NCBI Taxonomy" id="3818"/>
    <lineage>
        <taxon>Eukaryota</taxon>
        <taxon>Viridiplantae</taxon>
        <taxon>Streptophyta</taxon>
        <taxon>Embryophyta</taxon>
        <taxon>Tracheophyta</taxon>
        <taxon>Spermatophyta</taxon>
        <taxon>Magnoliopsida</taxon>
        <taxon>eudicotyledons</taxon>
        <taxon>Gunneridae</taxon>
        <taxon>Pentapetalae</taxon>
        <taxon>rosids</taxon>
        <taxon>fabids</taxon>
        <taxon>Fabales</taxon>
        <taxon>Fabaceae</taxon>
        <taxon>Papilionoideae</taxon>
        <taxon>50 kb inversion clade</taxon>
        <taxon>dalbergioids sensu lato</taxon>
        <taxon>Dalbergieae</taxon>
        <taxon>Pterocarpus clade</taxon>
        <taxon>Arachis</taxon>
    </lineage>
</organism>
<keyword evidence="3" id="KW-1185">Reference proteome</keyword>
<name>A0A444ZXC8_ARAHY</name>
<proteinExistence type="predicted"/>